<dbReference type="Proteomes" id="UP000777784">
    <property type="component" value="Unassembled WGS sequence"/>
</dbReference>
<comment type="caution">
    <text evidence="8">The sequence shown here is derived from an EMBL/GenBank/DDBJ whole genome shotgun (WGS) entry which is preliminary data.</text>
</comment>
<comment type="similarity">
    <text evidence="1">Belongs to the sigma-70 factor family. ECF subfamily.</text>
</comment>
<keyword evidence="2" id="KW-0805">Transcription regulation</keyword>
<accession>A0A948RXQ5</accession>
<dbReference type="Pfam" id="PF04542">
    <property type="entry name" value="Sigma70_r2"/>
    <property type="match status" value="1"/>
</dbReference>
<dbReference type="InterPro" id="IPR013325">
    <property type="entry name" value="RNA_pol_sigma_r2"/>
</dbReference>
<dbReference type="CDD" id="cd06171">
    <property type="entry name" value="Sigma70_r4"/>
    <property type="match status" value="1"/>
</dbReference>
<dbReference type="GO" id="GO:0006352">
    <property type="term" value="P:DNA-templated transcription initiation"/>
    <property type="evidence" value="ECO:0007669"/>
    <property type="project" value="InterPro"/>
</dbReference>
<organism evidence="8 9">
    <name type="scientific">Eiseniibacteriota bacterium</name>
    <dbReference type="NCBI Taxonomy" id="2212470"/>
    <lineage>
        <taxon>Bacteria</taxon>
        <taxon>Candidatus Eiseniibacteriota</taxon>
    </lineage>
</organism>
<evidence type="ECO:0000256" key="5">
    <source>
        <dbReference type="ARBA" id="ARBA00023163"/>
    </source>
</evidence>
<dbReference type="GO" id="GO:0016987">
    <property type="term" value="F:sigma factor activity"/>
    <property type="evidence" value="ECO:0007669"/>
    <property type="project" value="UniProtKB-KW"/>
</dbReference>
<evidence type="ECO:0000313" key="9">
    <source>
        <dbReference type="Proteomes" id="UP000777784"/>
    </source>
</evidence>
<dbReference type="InterPro" id="IPR007627">
    <property type="entry name" value="RNA_pol_sigma70_r2"/>
</dbReference>
<evidence type="ECO:0000256" key="3">
    <source>
        <dbReference type="ARBA" id="ARBA00023082"/>
    </source>
</evidence>
<feature type="domain" description="RNA polymerase sigma factor 70 region 4 type 2" evidence="7">
    <location>
        <begin position="123"/>
        <end position="175"/>
    </location>
</feature>
<keyword evidence="3" id="KW-0731">Sigma factor</keyword>
<dbReference type="GO" id="GO:0003677">
    <property type="term" value="F:DNA binding"/>
    <property type="evidence" value="ECO:0007669"/>
    <property type="project" value="UniProtKB-KW"/>
</dbReference>
<dbReference type="InterPro" id="IPR013249">
    <property type="entry name" value="RNA_pol_sigma70_r4_t2"/>
</dbReference>
<evidence type="ECO:0000256" key="2">
    <source>
        <dbReference type="ARBA" id="ARBA00023015"/>
    </source>
</evidence>
<sequence length="187" mass="22249">MRESLTDDELMARGANGDMDSFRILVERWERPVFIFLDRMLDSPEEAQDLGQETFLKMCREAERYQPSGRFKSWLFRIAGNLARSRLRRRKILKWIRFEPEKHDHGASARPADRDLEAREIRVMVREALRRLPERQRQAVILRQFENLDYKEIAEAMGTTVSAVETLLHRAMRALREDLSRKKMEES</sequence>
<dbReference type="PANTHER" id="PTHR43133">
    <property type="entry name" value="RNA POLYMERASE ECF-TYPE SIGMA FACTO"/>
    <property type="match status" value="1"/>
</dbReference>
<dbReference type="AlphaFoldDB" id="A0A948RXQ5"/>
<reference evidence="8" key="1">
    <citation type="submission" date="2021-05" db="EMBL/GenBank/DDBJ databases">
        <title>Energy efficiency and biological interactions define the core microbiome of deep oligotrophic groundwater.</title>
        <authorList>
            <person name="Mehrshad M."/>
            <person name="Lopez-Fernandez M."/>
            <person name="Bell E."/>
            <person name="Bernier-Latmani R."/>
            <person name="Bertilsson S."/>
            <person name="Dopson M."/>
        </authorList>
    </citation>
    <scope>NUCLEOTIDE SEQUENCE</scope>
    <source>
        <strain evidence="8">Modern_marine.mb.64</strain>
    </source>
</reference>
<dbReference type="Gene3D" id="1.10.1740.10">
    <property type="match status" value="1"/>
</dbReference>
<evidence type="ECO:0000313" key="8">
    <source>
        <dbReference type="EMBL" id="MBU2692775.1"/>
    </source>
</evidence>
<feature type="domain" description="RNA polymerase sigma-70 region 2" evidence="6">
    <location>
        <begin position="25"/>
        <end position="91"/>
    </location>
</feature>
<evidence type="ECO:0000259" key="7">
    <source>
        <dbReference type="Pfam" id="PF08281"/>
    </source>
</evidence>
<dbReference type="EMBL" id="JAHJDP010000099">
    <property type="protein sequence ID" value="MBU2692775.1"/>
    <property type="molecule type" value="Genomic_DNA"/>
</dbReference>
<dbReference type="Gene3D" id="1.10.10.10">
    <property type="entry name" value="Winged helix-like DNA-binding domain superfamily/Winged helix DNA-binding domain"/>
    <property type="match status" value="1"/>
</dbReference>
<gene>
    <name evidence="8" type="ORF">KJ970_17800</name>
</gene>
<dbReference type="PANTHER" id="PTHR43133:SF8">
    <property type="entry name" value="RNA POLYMERASE SIGMA FACTOR HI_1459-RELATED"/>
    <property type="match status" value="1"/>
</dbReference>
<dbReference type="InterPro" id="IPR014284">
    <property type="entry name" value="RNA_pol_sigma-70_dom"/>
</dbReference>
<dbReference type="Pfam" id="PF08281">
    <property type="entry name" value="Sigma70_r4_2"/>
    <property type="match status" value="1"/>
</dbReference>
<dbReference type="InterPro" id="IPR039425">
    <property type="entry name" value="RNA_pol_sigma-70-like"/>
</dbReference>
<dbReference type="SUPFAM" id="SSF88659">
    <property type="entry name" value="Sigma3 and sigma4 domains of RNA polymerase sigma factors"/>
    <property type="match status" value="1"/>
</dbReference>
<evidence type="ECO:0000259" key="6">
    <source>
        <dbReference type="Pfam" id="PF04542"/>
    </source>
</evidence>
<dbReference type="NCBIfam" id="TIGR02937">
    <property type="entry name" value="sigma70-ECF"/>
    <property type="match status" value="1"/>
</dbReference>
<dbReference type="InterPro" id="IPR036388">
    <property type="entry name" value="WH-like_DNA-bd_sf"/>
</dbReference>
<proteinExistence type="inferred from homology"/>
<evidence type="ECO:0000256" key="4">
    <source>
        <dbReference type="ARBA" id="ARBA00023125"/>
    </source>
</evidence>
<protein>
    <submittedName>
        <fullName evidence="8">Sigma-70 family RNA polymerase sigma factor</fullName>
    </submittedName>
</protein>
<keyword evidence="4" id="KW-0238">DNA-binding</keyword>
<dbReference type="InterPro" id="IPR013324">
    <property type="entry name" value="RNA_pol_sigma_r3/r4-like"/>
</dbReference>
<dbReference type="SUPFAM" id="SSF88946">
    <property type="entry name" value="Sigma2 domain of RNA polymerase sigma factors"/>
    <property type="match status" value="1"/>
</dbReference>
<evidence type="ECO:0000256" key="1">
    <source>
        <dbReference type="ARBA" id="ARBA00010641"/>
    </source>
</evidence>
<name>A0A948RXQ5_UNCEI</name>
<keyword evidence="5" id="KW-0804">Transcription</keyword>